<organism evidence="1 2">
    <name type="scientific">Zeaxanthinibacter enoshimensis</name>
    <dbReference type="NCBI Taxonomy" id="392009"/>
    <lineage>
        <taxon>Bacteria</taxon>
        <taxon>Pseudomonadati</taxon>
        <taxon>Bacteroidota</taxon>
        <taxon>Flavobacteriia</taxon>
        <taxon>Flavobacteriales</taxon>
        <taxon>Flavobacteriaceae</taxon>
        <taxon>Zeaxanthinibacter</taxon>
    </lineage>
</organism>
<reference evidence="1 2" key="1">
    <citation type="submission" date="2019-03" db="EMBL/GenBank/DDBJ databases">
        <title>Genomic Encyclopedia of Archaeal and Bacterial Type Strains, Phase II (KMG-II): from individual species to whole genera.</title>
        <authorList>
            <person name="Goeker M."/>
        </authorList>
    </citation>
    <scope>NUCLEOTIDE SEQUENCE [LARGE SCALE GENOMIC DNA]</scope>
    <source>
        <strain evidence="1 2">DSM 18435</strain>
    </source>
</reference>
<comment type="caution">
    <text evidence="1">The sequence shown here is derived from an EMBL/GenBank/DDBJ whole genome shotgun (WGS) entry which is preliminary data.</text>
</comment>
<dbReference type="AlphaFoldDB" id="A0A4R6TFV1"/>
<dbReference type="EMBL" id="SNYI01000003">
    <property type="protein sequence ID" value="TDQ29077.1"/>
    <property type="molecule type" value="Genomic_DNA"/>
</dbReference>
<dbReference type="Proteomes" id="UP000295468">
    <property type="component" value="Unassembled WGS sequence"/>
</dbReference>
<accession>A0A4R6TFV1</accession>
<dbReference type="OrthoDB" id="1055762at2"/>
<sequence length="491" mass="52847">MNLKITLGIPLTRNFFTLSLILFTATLSAQLVQEMDGPVSQLTLDSKGDIFCEIHADDQASFQHYNAGVKKSGMKVNGKTLKPGKSHKSRGGAEIFVDFYLFDPAFPFNQFIQAATAFQSAVDIWAQNIDSDVPIYVAAVFRQLGPGVLGSAGPTRIYANAEGLERDSWYGNALADKLVGADLDPSAYDIVANFSTVFPNWYYGTDGQTPAGDFDFRTVVLHELGHGLGFFGSMTVDNNTGVGSYGFGIPNPVYPAIYDRLANSPDGKSILKENRYGNNTTALGDVLLGGPLTAKGPRIKIATNGKGAKMFTVLDSDIFGDIPGFTDTWLPGSSYSHLDFVTYARGTEGLMVPFLSRGLAYDHPGSVVLSIFDDIGWNGKVNREFQDNPSGSGPGDDPSVVSGDEATVVSVYPNPFVDQVEVELASGKSTVKSVTVTDVYGQVTQLSRKQWQGKGTVRIDLSSVQTSANLVFLQLTLNTGEVVMLKLSKQS</sequence>
<gene>
    <name evidence="1" type="ORF">CLV82_2527</name>
</gene>
<evidence type="ECO:0000313" key="1">
    <source>
        <dbReference type="EMBL" id="TDQ29077.1"/>
    </source>
</evidence>
<evidence type="ECO:0000313" key="2">
    <source>
        <dbReference type="Proteomes" id="UP000295468"/>
    </source>
</evidence>
<dbReference type="RefSeq" id="WP_133644673.1">
    <property type="nucleotide sequence ID" value="NZ_SNYI01000003.1"/>
</dbReference>
<protein>
    <submittedName>
        <fullName evidence="1">Putative secreted protein (Por secretion system target)</fullName>
    </submittedName>
</protein>
<proteinExistence type="predicted"/>
<keyword evidence="2" id="KW-1185">Reference proteome</keyword>
<name>A0A4R6TFV1_9FLAO</name>
<dbReference type="SUPFAM" id="SSF55486">
    <property type="entry name" value="Metalloproteases ('zincins'), catalytic domain"/>
    <property type="match status" value="1"/>
</dbReference>